<dbReference type="GO" id="GO:0009295">
    <property type="term" value="C:nucleoid"/>
    <property type="evidence" value="ECO:0007669"/>
    <property type="project" value="UniProtKB-SubCell"/>
</dbReference>
<sequence>MTKAYKELLAEKRELDARIAAARGAEREHALRKIRELMAQFDIGADELVVKRGSRSTGAQPAKYRDPVSGATWSGRGREPRWLAGKDRAAFAL</sequence>
<evidence type="ECO:0000256" key="3">
    <source>
        <dbReference type="ARBA" id="ARBA00022490"/>
    </source>
</evidence>
<evidence type="ECO:0000313" key="7">
    <source>
        <dbReference type="EMBL" id="TDG02016.1"/>
    </source>
</evidence>
<dbReference type="Pfam" id="PF00816">
    <property type="entry name" value="Histone_HNS"/>
    <property type="match status" value="1"/>
</dbReference>
<dbReference type="Proteomes" id="UP000295606">
    <property type="component" value="Unassembled WGS sequence"/>
</dbReference>
<gene>
    <name evidence="7" type="ORF">E1N52_41920</name>
</gene>
<keyword evidence="4" id="KW-0238">DNA-binding</keyword>
<dbReference type="EMBL" id="SMOD01000083">
    <property type="protein sequence ID" value="TDG02016.1"/>
    <property type="molecule type" value="Genomic_DNA"/>
</dbReference>
<evidence type="ECO:0000313" key="8">
    <source>
        <dbReference type="Proteomes" id="UP000295606"/>
    </source>
</evidence>
<feature type="region of interest" description="Disordered" evidence="5">
    <location>
        <begin position="54"/>
        <end position="79"/>
    </location>
</feature>
<evidence type="ECO:0000256" key="1">
    <source>
        <dbReference type="ARBA" id="ARBA00004453"/>
    </source>
</evidence>
<feature type="domain" description="DNA-binding protein H-NS-like C-terminal" evidence="6">
    <location>
        <begin position="53"/>
        <end position="93"/>
    </location>
</feature>
<reference evidence="7 8" key="1">
    <citation type="submission" date="2019-03" db="EMBL/GenBank/DDBJ databases">
        <title>Paraburkholderia sp. isolated from native Mimosa gymnas in Guartela State Park, Brazil.</title>
        <authorList>
            <person name="Paulitsch F."/>
            <person name="Hungria M."/>
            <person name="Delamuta J.R.M."/>
            <person name="Ribeiro R.A."/>
            <person name="Dall'Agnol R."/>
            <person name="Silva J.S.B."/>
        </authorList>
    </citation>
    <scope>NUCLEOTIDE SEQUENCE [LARGE SCALE GENOMIC DNA]</scope>
    <source>
        <strain evidence="7 8">CNPSo 3008</strain>
    </source>
</reference>
<dbReference type="GO" id="GO:0003677">
    <property type="term" value="F:DNA binding"/>
    <property type="evidence" value="ECO:0007669"/>
    <property type="project" value="UniProtKB-KW"/>
</dbReference>
<dbReference type="SMART" id="SM00528">
    <property type="entry name" value="HNS"/>
    <property type="match status" value="1"/>
</dbReference>
<dbReference type="AlphaFoldDB" id="A0A4R5L0Q7"/>
<name>A0A4R5L0Q7_9BURK</name>
<evidence type="ECO:0000259" key="6">
    <source>
        <dbReference type="SMART" id="SM00528"/>
    </source>
</evidence>
<evidence type="ECO:0000256" key="2">
    <source>
        <dbReference type="ARBA" id="ARBA00010610"/>
    </source>
</evidence>
<dbReference type="InterPro" id="IPR027444">
    <property type="entry name" value="H-NS_C_dom"/>
</dbReference>
<comment type="subcellular location">
    <subcellularLocation>
        <location evidence="1">Cytoplasm</location>
        <location evidence="1">Nucleoid</location>
    </subcellularLocation>
</comment>
<evidence type="ECO:0000256" key="4">
    <source>
        <dbReference type="ARBA" id="ARBA00023125"/>
    </source>
</evidence>
<dbReference type="OrthoDB" id="5297879at2"/>
<dbReference type="Gene3D" id="4.10.430.30">
    <property type="match status" value="1"/>
</dbReference>
<dbReference type="RefSeq" id="WP_133190861.1">
    <property type="nucleotide sequence ID" value="NZ_SMOD01000083.1"/>
</dbReference>
<comment type="caution">
    <text evidence="7">The sequence shown here is derived from an EMBL/GenBank/DDBJ whole genome shotgun (WGS) entry which is preliminary data.</text>
</comment>
<accession>A0A4R5L0Q7</accession>
<comment type="similarity">
    <text evidence="2">Belongs to the histone-like protein H-NS family.</text>
</comment>
<protein>
    <submittedName>
        <fullName evidence="7">H-NS histone family protein</fullName>
    </submittedName>
</protein>
<dbReference type="SUPFAM" id="SSF81273">
    <property type="entry name" value="H-NS histone-like proteins"/>
    <property type="match status" value="1"/>
</dbReference>
<keyword evidence="3" id="KW-0963">Cytoplasm</keyword>
<organism evidence="7 8">
    <name type="scientific">Paraburkholderia guartelaensis</name>
    <dbReference type="NCBI Taxonomy" id="2546446"/>
    <lineage>
        <taxon>Bacteria</taxon>
        <taxon>Pseudomonadati</taxon>
        <taxon>Pseudomonadota</taxon>
        <taxon>Betaproteobacteria</taxon>
        <taxon>Burkholderiales</taxon>
        <taxon>Burkholderiaceae</taxon>
        <taxon>Paraburkholderia</taxon>
    </lineage>
</organism>
<dbReference type="PANTHER" id="PTHR38097:SF2">
    <property type="entry name" value="DNA-BINDING PROTEIN STPA"/>
    <property type="match status" value="1"/>
</dbReference>
<evidence type="ECO:0000256" key="5">
    <source>
        <dbReference type="SAM" id="MobiDB-lite"/>
    </source>
</evidence>
<proteinExistence type="inferred from homology"/>
<dbReference type="PANTHER" id="PTHR38097">
    <property type="match status" value="1"/>
</dbReference>